<organism evidence="6 7">
    <name type="scientific">Natronocella acetinitrilica</name>
    <dbReference type="NCBI Taxonomy" id="414046"/>
    <lineage>
        <taxon>Bacteria</taxon>
        <taxon>Pseudomonadati</taxon>
        <taxon>Pseudomonadota</taxon>
        <taxon>Gammaproteobacteria</taxon>
        <taxon>Chromatiales</taxon>
        <taxon>Ectothiorhodospiraceae</taxon>
        <taxon>Natronocella</taxon>
    </lineage>
</organism>
<keyword evidence="6" id="KW-0378">Hydrolase</keyword>
<dbReference type="PANTHER" id="PTHR30408:SF12">
    <property type="entry name" value="TYPE I RESTRICTION ENZYME MJAVIII SPECIFICITY SUBUNIT"/>
    <property type="match status" value="1"/>
</dbReference>
<feature type="coiled-coil region" evidence="4">
    <location>
        <begin position="363"/>
        <end position="397"/>
    </location>
</feature>
<dbReference type="InterPro" id="IPR044946">
    <property type="entry name" value="Restrct_endonuc_typeI_TRD_sf"/>
</dbReference>
<evidence type="ECO:0000256" key="4">
    <source>
        <dbReference type="SAM" id="Coils"/>
    </source>
</evidence>
<evidence type="ECO:0000256" key="2">
    <source>
        <dbReference type="ARBA" id="ARBA00022747"/>
    </source>
</evidence>
<keyword evidence="2" id="KW-0680">Restriction system</keyword>
<dbReference type="SUPFAM" id="SSF116734">
    <property type="entry name" value="DNA methylase specificity domain"/>
    <property type="match status" value="2"/>
</dbReference>
<name>A0AAE3G5U9_9GAMM</name>
<reference evidence="6" key="1">
    <citation type="submission" date="2022-03" db="EMBL/GenBank/DDBJ databases">
        <title>Genomic Encyclopedia of Type Strains, Phase III (KMG-III): the genomes of soil and plant-associated and newly described type strains.</title>
        <authorList>
            <person name="Whitman W."/>
        </authorList>
    </citation>
    <scope>NUCLEOTIDE SEQUENCE</scope>
    <source>
        <strain evidence="6">ANL 6-2</strain>
    </source>
</reference>
<keyword evidence="3" id="KW-0238">DNA-binding</keyword>
<proteinExistence type="inferred from homology"/>
<dbReference type="GO" id="GO:0009035">
    <property type="term" value="F:type I site-specific deoxyribonuclease activity"/>
    <property type="evidence" value="ECO:0007669"/>
    <property type="project" value="UniProtKB-EC"/>
</dbReference>
<evidence type="ECO:0000313" key="6">
    <source>
        <dbReference type="EMBL" id="MCP1674427.1"/>
    </source>
</evidence>
<evidence type="ECO:0000259" key="5">
    <source>
        <dbReference type="Pfam" id="PF01420"/>
    </source>
</evidence>
<dbReference type="InterPro" id="IPR000055">
    <property type="entry name" value="Restrct_endonuc_typeI_TRD"/>
</dbReference>
<dbReference type="EC" id="3.1.21.3" evidence="6"/>
<gene>
    <name evidence="6" type="ORF">J2T57_001529</name>
</gene>
<feature type="domain" description="Type I restriction modification DNA specificity" evidence="5">
    <location>
        <begin position="293"/>
        <end position="378"/>
    </location>
</feature>
<dbReference type="RefSeq" id="WP_253476401.1">
    <property type="nucleotide sequence ID" value="NZ_JALJXV010000003.1"/>
</dbReference>
<dbReference type="EMBL" id="JALJXV010000003">
    <property type="protein sequence ID" value="MCP1674427.1"/>
    <property type="molecule type" value="Genomic_DNA"/>
</dbReference>
<accession>A0AAE3G5U9</accession>
<dbReference type="Gene3D" id="3.90.220.20">
    <property type="entry name" value="DNA methylase specificity domains"/>
    <property type="match status" value="2"/>
</dbReference>
<keyword evidence="7" id="KW-1185">Reference proteome</keyword>
<dbReference type="CDD" id="cd16961">
    <property type="entry name" value="RMtype1_S_TRD-CR_like"/>
    <property type="match status" value="1"/>
</dbReference>
<comment type="similarity">
    <text evidence="1">Belongs to the type-I restriction system S methylase family.</text>
</comment>
<sequence length="409" mass="45320">MSLDANELKSAFSGQWIDVRLGDVASIGSGGTPKSTVSEYYGGNIPWVSISDMTKRGKWIGETDKCLTELGLSNSSARLYPKNTILYAMYGSIGECSIAQADLASSQAILGIVPSDCLDFSYLYFYLCSLKDNVKSLGQQGTQANLNAAIVKDFKLKLPPIEEQKAIAKILSTWDVSIATTEQLLTNSQARKKGLMQVLLTGEKRLPGFEGEWAVNALSDCLSESRIHSTENNPHKRLTVRLHLNGIEARACRGTESDGATAHFVRRSGQFIYGKQNIHKGAFGLVPECFDMYETSQDIPAFDFKENCHSQWLLYYCAQESFYQRLEAKMTGTGSKRLNPADFLKTHIAMPSLREQLAIASVLSDAEKEIEALQKRLECLKQEKKALMQQLLTGKRRLAVDTELTEEAA</sequence>
<dbReference type="PANTHER" id="PTHR30408">
    <property type="entry name" value="TYPE-1 RESTRICTION ENZYME ECOKI SPECIFICITY PROTEIN"/>
    <property type="match status" value="1"/>
</dbReference>
<dbReference type="CDD" id="cd17275">
    <property type="entry name" value="RMtype1_S_MjaORF132P-TRD1-CR1_like"/>
    <property type="match status" value="1"/>
</dbReference>
<evidence type="ECO:0000313" key="7">
    <source>
        <dbReference type="Proteomes" id="UP001205843"/>
    </source>
</evidence>
<protein>
    <submittedName>
        <fullName evidence="6">Type I restriction enzyme S subunit</fullName>
        <ecNumber evidence="6">3.1.21.3</ecNumber>
    </submittedName>
</protein>
<keyword evidence="4" id="KW-0175">Coiled coil</keyword>
<dbReference type="AlphaFoldDB" id="A0AAE3G5U9"/>
<dbReference type="Proteomes" id="UP001205843">
    <property type="component" value="Unassembled WGS sequence"/>
</dbReference>
<dbReference type="Pfam" id="PF01420">
    <property type="entry name" value="Methylase_S"/>
    <property type="match status" value="2"/>
</dbReference>
<dbReference type="GO" id="GO:0009307">
    <property type="term" value="P:DNA restriction-modification system"/>
    <property type="evidence" value="ECO:0007669"/>
    <property type="project" value="UniProtKB-KW"/>
</dbReference>
<dbReference type="Gene3D" id="1.10.287.1120">
    <property type="entry name" value="Bipartite methylase S protein"/>
    <property type="match status" value="1"/>
</dbReference>
<feature type="domain" description="Type I restriction modification DNA specificity" evidence="5">
    <location>
        <begin position="16"/>
        <end position="185"/>
    </location>
</feature>
<evidence type="ECO:0000256" key="1">
    <source>
        <dbReference type="ARBA" id="ARBA00010923"/>
    </source>
</evidence>
<dbReference type="InterPro" id="IPR052021">
    <property type="entry name" value="Type-I_RS_S_subunit"/>
</dbReference>
<evidence type="ECO:0000256" key="3">
    <source>
        <dbReference type="ARBA" id="ARBA00023125"/>
    </source>
</evidence>
<dbReference type="GO" id="GO:0003677">
    <property type="term" value="F:DNA binding"/>
    <property type="evidence" value="ECO:0007669"/>
    <property type="project" value="UniProtKB-KW"/>
</dbReference>
<comment type="caution">
    <text evidence="6">The sequence shown here is derived from an EMBL/GenBank/DDBJ whole genome shotgun (WGS) entry which is preliminary data.</text>
</comment>